<accession>A0A1S9N2E9</accession>
<sequence length="315" mass="34574">MKIFKRNNTMDTADIPNTKNINNNIVKQDLSNDFKDLKDKTNKIDSTIKDITIIASSLISSTESQNRELRNTRNILSNFNSSMENLAIYITNVHIKILDTDKVADNGLNTISNLDISLTDLKDAFTISTATVNELVSKLESVNTITDSISEIANETNLLALNAAIEAARAGEAGKGFSVVAGEVRKLAENSKRAVQSITKILEEIKVDILKASNAMNSGNLALTAQNNSLQEAKCSFSNIKTSIDEAAEEIIATIEHLTTAAQEKDIVISSVDNIINAFEQHESLSKEIASDLHVHENYIKNIGELIKNYYKSTL</sequence>
<evidence type="ECO:0000256" key="1">
    <source>
        <dbReference type="ARBA" id="ARBA00023224"/>
    </source>
</evidence>
<evidence type="ECO:0000256" key="2">
    <source>
        <dbReference type="PROSITE-ProRule" id="PRU00284"/>
    </source>
</evidence>
<evidence type="ECO:0000313" key="4">
    <source>
        <dbReference type="EMBL" id="OOP71706.1"/>
    </source>
</evidence>
<dbReference type="GO" id="GO:0016020">
    <property type="term" value="C:membrane"/>
    <property type="evidence" value="ECO:0007669"/>
    <property type="project" value="InterPro"/>
</dbReference>
<organism evidence="4 5">
    <name type="scientific">Clostridium beijerinckii</name>
    <name type="common">Clostridium MP</name>
    <dbReference type="NCBI Taxonomy" id="1520"/>
    <lineage>
        <taxon>Bacteria</taxon>
        <taxon>Bacillati</taxon>
        <taxon>Bacillota</taxon>
        <taxon>Clostridia</taxon>
        <taxon>Eubacteriales</taxon>
        <taxon>Clostridiaceae</taxon>
        <taxon>Clostridium</taxon>
    </lineage>
</organism>
<comment type="caution">
    <text evidence="4">The sequence shown here is derived from an EMBL/GenBank/DDBJ whole genome shotgun (WGS) entry which is preliminary data.</text>
</comment>
<name>A0A1S9N2E9_CLOBE</name>
<dbReference type="AlphaFoldDB" id="A0A1S9N2E9"/>
<dbReference type="InterPro" id="IPR004089">
    <property type="entry name" value="MCPsignal_dom"/>
</dbReference>
<dbReference type="PANTHER" id="PTHR32089:SF112">
    <property type="entry name" value="LYSOZYME-LIKE PROTEIN-RELATED"/>
    <property type="match status" value="1"/>
</dbReference>
<proteinExistence type="predicted"/>
<dbReference type="Pfam" id="PF00015">
    <property type="entry name" value="MCPsignal"/>
    <property type="match status" value="1"/>
</dbReference>
<feature type="domain" description="Methyl-accepting transducer" evidence="3">
    <location>
        <begin position="40"/>
        <end position="280"/>
    </location>
</feature>
<evidence type="ECO:0000259" key="3">
    <source>
        <dbReference type="PROSITE" id="PS50111"/>
    </source>
</evidence>
<gene>
    <name evidence="4" type="ORF">CBEIBR21_19035</name>
</gene>
<dbReference type="PROSITE" id="PS50111">
    <property type="entry name" value="CHEMOTAXIS_TRANSDUC_2"/>
    <property type="match status" value="1"/>
</dbReference>
<dbReference type="Gene3D" id="1.10.287.950">
    <property type="entry name" value="Methyl-accepting chemotaxis protein"/>
    <property type="match status" value="1"/>
</dbReference>
<dbReference type="PANTHER" id="PTHR32089">
    <property type="entry name" value="METHYL-ACCEPTING CHEMOTAXIS PROTEIN MCPB"/>
    <property type="match status" value="1"/>
</dbReference>
<dbReference type="EMBL" id="MWMH01000007">
    <property type="protein sequence ID" value="OOP71706.1"/>
    <property type="molecule type" value="Genomic_DNA"/>
</dbReference>
<keyword evidence="1 2" id="KW-0807">Transducer</keyword>
<dbReference type="GO" id="GO:0007165">
    <property type="term" value="P:signal transduction"/>
    <property type="evidence" value="ECO:0007669"/>
    <property type="project" value="UniProtKB-KW"/>
</dbReference>
<dbReference type="Proteomes" id="UP000190959">
    <property type="component" value="Unassembled WGS sequence"/>
</dbReference>
<protein>
    <submittedName>
        <fullName evidence="4">Chemotaxis protein</fullName>
    </submittedName>
</protein>
<dbReference type="SMART" id="SM00283">
    <property type="entry name" value="MA"/>
    <property type="match status" value="1"/>
</dbReference>
<evidence type="ECO:0000313" key="5">
    <source>
        <dbReference type="Proteomes" id="UP000190959"/>
    </source>
</evidence>
<reference evidence="4 5" key="1">
    <citation type="submission" date="2017-02" db="EMBL/GenBank/DDBJ databases">
        <title>Genome sequence of Clostridium beijerinckii Br21.</title>
        <authorList>
            <person name="Fonseca B.C."/>
            <person name="Guazzaroni M.E."/>
            <person name="Riano-Pachon D.M."/>
            <person name="Reginatto V."/>
        </authorList>
    </citation>
    <scope>NUCLEOTIDE SEQUENCE [LARGE SCALE GENOMIC DNA]</scope>
    <source>
        <strain evidence="4 5">Br21</strain>
    </source>
</reference>
<dbReference type="RefSeq" id="WP_078116683.1">
    <property type="nucleotide sequence ID" value="NZ_MWMH01000007.1"/>
</dbReference>
<dbReference type="SUPFAM" id="SSF58104">
    <property type="entry name" value="Methyl-accepting chemotaxis protein (MCP) signaling domain"/>
    <property type="match status" value="1"/>
</dbReference>